<reference evidence="3 4" key="1">
    <citation type="submission" date="2011-08" db="EMBL/GenBank/DDBJ databases">
        <title>The Genome Sequence of Alistipes indistinctus YIT 12060.</title>
        <authorList>
            <consortium name="The Broad Institute Genome Sequencing Platform"/>
            <person name="Earl A."/>
            <person name="Ward D."/>
            <person name="Feldgarden M."/>
            <person name="Gevers D."/>
            <person name="Morotomi M."/>
            <person name="Young S.K."/>
            <person name="Zeng Q."/>
            <person name="Gargeya S."/>
            <person name="Fitzgerald M."/>
            <person name="Haas B."/>
            <person name="Abouelleil A."/>
            <person name="Alvarado L."/>
            <person name="Arachchi H.M."/>
            <person name="Berlin A."/>
            <person name="Brown A."/>
            <person name="Chapman S.B."/>
            <person name="Chen Z."/>
            <person name="Dunbar C."/>
            <person name="Freedman E."/>
            <person name="Gearin G."/>
            <person name="Gellesch M."/>
            <person name="Goldberg J."/>
            <person name="Griggs A."/>
            <person name="Gujja S."/>
            <person name="Heiman D."/>
            <person name="Howarth C."/>
            <person name="Larson L."/>
            <person name="Lui A."/>
            <person name="MacDonald P.J.P."/>
            <person name="Montmayeur A."/>
            <person name="Murphy C."/>
            <person name="Neiman D."/>
            <person name="Pearson M."/>
            <person name="Priest M."/>
            <person name="Roberts A."/>
            <person name="Saif S."/>
            <person name="Shea T."/>
            <person name="Shenoy N."/>
            <person name="Sisk P."/>
            <person name="Stolte C."/>
            <person name="Sykes S."/>
            <person name="Wortman J."/>
            <person name="Nusbaum C."/>
            <person name="Birren B."/>
        </authorList>
    </citation>
    <scope>NUCLEOTIDE SEQUENCE [LARGE SCALE GENOMIC DNA]</scope>
    <source>
        <strain evidence="3 4">YIT 12060</strain>
    </source>
</reference>
<protein>
    <recommendedName>
        <fullName evidence="2">HTH merR-type domain-containing protein</fullName>
    </recommendedName>
</protein>
<evidence type="ECO:0000256" key="1">
    <source>
        <dbReference type="ARBA" id="ARBA00023125"/>
    </source>
</evidence>
<dbReference type="InterPro" id="IPR000551">
    <property type="entry name" value="MerR-type_HTH_dom"/>
</dbReference>
<evidence type="ECO:0000313" key="4">
    <source>
        <dbReference type="Proteomes" id="UP000006008"/>
    </source>
</evidence>
<dbReference type="PANTHER" id="PTHR30204:SF15">
    <property type="entry name" value="BLL5018 PROTEIN"/>
    <property type="match status" value="1"/>
</dbReference>
<dbReference type="GO" id="GO:0003677">
    <property type="term" value="F:DNA binding"/>
    <property type="evidence" value="ECO:0007669"/>
    <property type="project" value="UniProtKB-KW"/>
</dbReference>
<dbReference type="EMBL" id="ADLD01000011">
    <property type="protein sequence ID" value="EHB92241.1"/>
    <property type="molecule type" value="Genomic_DNA"/>
</dbReference>
<gene>
    <name evidence="3" type="ORF">HMPREF9450_01106</name>
</gene>
<evidence type="ECO:0000313" key="3">
    <source>
        <dbReference type="EMBL" id="EHB92241.1"/>
    </source>
</evidence>
<feature type="domain" description="HTH merR-type" evidence="2">
    <location>
        <begin position="1"/>
        <end position="68"/>
    </location>
</feature>
<sequence>MGEVSEMFDVNPSLIRFWEQKFDILKPDKNKKGNRLFTPADIENLKLIYHLVKENGMTLAGAQKRIKQNREGLGRDLEIVDRLQRIRAMLLEVRQELKGADENVVEIFVDHPSVPVEEHEAGGFPLSGILPETGVAVGDRNREEAGTEGSRASAVVAAGCAVSKWSDTPGPSVPFRLQELWPENEYPKSECALLAETGPAAGGEADDADAVAGSLEMAEAVVETEVEMSGKPEAGAVDAVHETPPAEPVRPQVVEQTLF</sequence>
<dbReference type="InterPro" id="IPR047057">
    <property type="entry name" value="MerR_fam"/>
</dbReference>
<name>G5H846_9BACT</name>
<keyword evidence="1" id="KW-0238">DNA-binding</keyword>
<dbReference type="PATRIC" id="fig|742725.3.peg.1168"/>
<organism evidence="3 4">
    <name type="scientific">Alistipes indistinctus YIT 12060</name>
    <dbReference type="NCBI Taxonomy" id="742725"/>
    <lineage>
        <taxon>Bacteria</taxon>
        <taxon>Pseudomonadati</taxon>
        <taxon>Bacteroidota</taxon>
        <taxon>Bacteroidia</taxon>
        <taxon>Bacteroidales</taxon>
        <taxon>Rikenellaceae</taxon>
        <taxon>Alistipes</taxon>
    </lineage>
</organism>
<dbReference type="PANTHER" id="PTHR30204">
    <property type="entry name" value="REDOX-CYCLING DRUG-SENSING TRANSCRIPTIONAL ACTIVATOR SOXR"/>
    <property type="match status" value="1"/>
</dbReference>
<dbReference type="CDD" id="cd04765">
    <property type="entry name" value="HTH_MlrA-like_sg2"/>
    <property type="match status" value="1"/>
</dbReference>
<dbReference type="Proteomes" id="UP000006008">
    <property type="component" value="Unassembled WGS sequence"/>
</dbReference>
<dbReference type="PROSITE" id="PS50937">
    <property type="entry name" value="HTH_MERR_2"/>
    <property type="match status" value="1"/>
</dbReference>
<dbReference type="eggNOG" id="COG0789">
    <property type="taxonomic scope" value="Bacteria"/>
</dbReference>
<dbReference type="SMART" id="SM00422">
    <property type="entry name" value="HTH_MERR"/>
    <property type="match status" value="1"/>
</dbReference>
<dbReference type="Gene3D" id="1.10.1660.10">
    <property type="match status" value="1"/>
</dbReference>
<dbReference type="AlphaFoldDB" id="G5H846"/>
<accession>G5H846</accession>
<evidence type="ECO:0000259" key="2">
    <source>
        <dbReference type="PROSITE" id="PS50937"/>
    </source>
</evidence>
<dbReference type="SUPFAM" id="SSF46955">
    <property type="entry name" value="Putative DNA-binding domain"/>
    <property type="match status" value="1"/>
</dbReference>
<dbReference type="GO" id="GO:0003700">
    <property type="term" value="F:DNA-binding transcription factor activity"/>
    <property type="evidence" value="ECO:0007669"/>
    <property type="project" value="InterPro"/>
</dbReference>
<proteinExistence type="predicted"/>
<comment type="caution">
    <text evidence="3">The sequence shown here is derived from an EMBL/GenBank/DDBJ whole genome shotgun (WGS) entry which is preliminary data.</text>
</comment>
<dbReference type="HOGENOM" id="CLU_1072143_0_0_10"/>
<dbReference type="STRING" id="742725.HMPREF9450_01106"/>
<keyword evidence="4" id="KW-1185">Reference proteome</keyword>
<dbReference type="InterPro" id="IPR009061">
    <property type="entry name" value="DNA-bd_dom_put_sf"/>
</dbReference>
<dbReference type="Pfam" id="PF13411">
    <property type="entry name" value="MerR_1"/>
    <property type="match status" value="1"/>
</dbReference>